<name>A0A3D9BK71_9FLAO</name>
<evidence type="ECO:0000313" key="5">
    <source>
        <dbReference type="Proteomes" id="UP000256512"/>
    </source>
</evidence>
<proteinExistence type="predicted"/>
<accession>A0A3D9BK71</accession>
<evidence type="ECO:0000256" key="2">
    <source>
        <dbReference type="ARBA" id="ARBA00022801"/>
    </source>
</evidence>
<dbReference type="EMBL" id="QNVS01000036">
    <property type="protein sequence ID" value="REC53802.1"/>
    <property type="molecule type" value="Genomic_DNA"/>
</dbReference>
<evidence type="ECO:0000256" key="1">
    <source>
        <dbReference type="ARBA" id="ARBA00022723"/>
    </source>
</evidence>
<dbReference type="RefSeq" id="WP_115950555.1">
    <property type="nucleotide sequence ID" value="NZ_QNVS01000036.1"/>
</dbReference>
<dbReference type="GO" id="GO:0008758">
    <property type="term" value="F:UDP-2,3-diacylglucosamine hydrolase activity"/>
    <property type="evidence" value="ECO:0007669"/>
    <property type="project" value="TreeGrafter"/>
</dbReference>
<evidence type="ECO:0000313" key="4">
    <source>
        <dbReference type="EMBL" id="REC53802.1"/>
    </source>
</evidence>
<reference evidence="4 5" key="1">
    <citation type="journal article" date="2006" name="Int. J. Syst. Evol. Microbiol.">
        <title>Chryseobacterium piscium sp. nov., isolated from fish of the South Atlantic Ocean off South Africa.</title>
        <authorList>
            <person name="de Beer H."/>
            <person name="Hugo C.J."/>
            <person name="Jooste P.J."/>
            <person name="Vancanneyt M."/>
            <person name="Coenye T."/>
            <person name="Vandamme P."/>
        </authorList>
    </citation>
    <scope>NUCLEOTIDE SEQUENCE [LARGE SCALE GENOMIC DNA]</scope>
    <source>
        <strain evidence="4 5">CCUG 51923</strain>
    </source>
</reference>
<feature type="domain" description="Calcineurin-like phosphoesterase" evidence="3">
    <location>
        <begin position="54"/>
        <end position="218"/>
    </location>
</feature>
<evidence type="ECO:0000259" key="3">
    <source>
        <dbReference type="Pfam" id="PF00149"/>
    </source>
</evidence>
<dbReference type="PANTHER" id="PTHR31302:SF31">
    <property type="entry name" value="PHOSPHODIESTERASE YAEI"/>
    <property type="match status" value="1"/>
</dbReference>
<dbReference type="GO" id="GO:0046872">
    <property type="term" value="F:metal ion binding"/>
    <property type="evidence" value="ECO:0007669"/>
    <property type="project" value="UniProtKB-KW"/>
</dbReference>
<comment type="caution">
    <text evidence="4">The sequence shown here is derived from an EMBL/GenBank/DDBJ whole genome shotgun (WGS) entry which is preliminary data.</text>
</comment>
<dbReference type="Gene3D" id="3.60.21.10">
    <property type="match status" value="1"/>
</dbReference>
<dbReference type="PANTHER" id="PTHR31302">
    <property type="entry name" value="TRANSMEMBRANE PROTEIN WITH METALLOPHOSPHOESTERASE DOMAIN-RELATED"/>
    <property type="match status" value="1"/>
</dbReference>
<dbReference type="GO" id="GO:0016020">
    <property type="term" value="C:membrane"/>
    <property type="evidence" value="ECO:0007669"/>
    <property type="project" value="GOC"/>
</dbReference>
<dbReference type="GO" id="GO:0009245">
    <property type="term" value="P:lipid A biosynthetic process"/>
    <property type="evidence" value="ECO:0007669"/>
    <property type="project" value="TreeGrafter"/>
</dbReference>
<keyword evidence="5" id="KW-1185">Reference proteome</keyword>
<protein>
    <submittedName>
        <fullName evidence="4">Phosphoesterase</fullName>
    </submittedName>
</protein>
<dbReference type="Proteomes" id="UP000256512">
    <property type="component" value="Unassembled WGS sequence"/>
</dbReference>
<dbReference type="InterPro" id="IPR004843">
    <property type="entry name" value="Calcineurin-like_PHP"/>
</dbReference>
<dbReference type="SUPFAM" id="SSF56300">
    <property type="entry name" value="Metallo-dependent phosphatases"/>
    <property type="match status" value="1"/>
</dbReference>
<gene>
    <name evidence="4" type="ORF">DRF62_12170</name>
</gene>
<sequence length="282" mass="32772">MTRKHFLKRLLQLSAVGALPFLYSWQIEPFWVEFVERKLPIKNLPEELEGKILMQISDLHVGNRFDWNFLIESFHKAQDYNPDFVVYTGDYVNHGTEEDHKNLEKVMAKAVYGKLGTFGILGNHDYGKNWKDLGSSEEIYRILQNNGITMLKNEQTESHGLNIIGFDDLWSPNFDPMKVMKDYNPEKANLVLCHNPDVCDKEIWNGYQGWILSGHTHGGQCRIPGVITPILPVKNRKYISGEIDLEDGRMLYINRALGHSYQVRFMVRPEITVFKLERDEEV</sequence>
<keyword evidence="2" id="KW-0378">Hydrolase</keyword>
<organism evidence="4 5">
    <name type="scientific">Chryseobacterium piscium</name>
    <dbReference type="NCBI Taxonomy" id="333702"/>
    <lineage>
        <taxon>Bacteria</taxon>
        <taxon>Pseudomonadati</taxon>
        <taxon>Bacteroidota</taxon>
        <taxon>Flavobacteriia</taxon>
        <taxon>Flavobacteriales</taxon>
        <taxon>Weeksellaceae</taxon>
        <taxon>Chryseobacterium group</taxon>
        <taxon>Chryseobacterium</taxon>
    </lineage>
</organism>
<keyword evidence="1" id="KW-0479">Metal-binding</keyword>
<dbReference type="Pfam" id="PF00149">
    <property type="entry name" value="Metallophos"/>
    <property type="match status" value="1"/>
</dbReference>
<dbReference type="AlphaFoldDB" id="A0A3D9BK71"/>
<dbReference type="InterPro" id="IPR029052">
    <property type="entry name" value="Metallo-depent_PP-like"/>
</dbReference>
<dbReference type="InterPro" id="IPR051158">
    <property type="entry name" value="Metallophosphoesterase_sf"/>
</dbReference>